<reference evidence="8" key="2">
    <citation type="submission" date="2020-09" db="EMBL/GenBank/DDBJ databases">
        <authorList>
            <person name="Sun Q."/>
            <person name="Zhou Y."/>
        </authorList>
    </citation>
    <scope>NUCLEOTIDE SEQUENCE</scope>
    <source>
        <strain evidence="8">CGMCC 1.16012</strain>
    </source>
</reference>
<sequence>MTVACKIESQDQTRWRVVFAAVGLGVIGAMHIGKVPPAMPAIREDLGLGLVGGGFVVSLFNLLGMVLGLLIGSMTDRLGTQRATMLGLLFLVAGGVLGALASDLSLLLISRALEGVGYIAVVVTMPGIVAGAAGEQSRSFAMGLWSAFMPLGFALGVLGTSVIIPVGGWPIAWLGLAGMTSLGFYVVIRVLPKDAKTPLENSMAQLRMIVARPRLWGLSGAFAAYAFQWVTFMVWLPTYLIEELAFTLGAASLATVGVVVINVPGNLLGGVLLNRGVGPAWIVAGSAISMSLAAAALFLGCVGSPWLVLLCCFAFSFSGGVVPAVLFTGVTYNVDRPGLAGKANGMLMQGSAIGQFIGPPLVGAAVAAAGGQWSGAVAPLGIAAVITTLLCTVAANRPRN</sequence>
<feature type="transmembrane region" description="Helical" evidence="6">
    <location>
        <begin position="83"/>
        <end position="109"/>
    </location>
</feature>
<keyword evidence="2" id="KW-1003">Cell membrane</keyword>
<dbReference type="GO" id="GO:0022857">
    <property type="term" value="F:transmembrane transporter activity"/>
    <property type="evidence" value="ECO:0007669"/>
    <property type="project" value="InterPro"/>
</dbReference>
<dbReference type="InterPro" id="IPR036259">
    <property type="entry name" value="MFS_trans_sf"/>
</dbReference>
<dbReference type="Proteomes" id="UP000606730">
    <property type="component" value="Unassembled WGS sequence"/>
</dbReference>
<feature type="transmembrane region" description="Helical" evidence="6">
    <location>
        <begin position="170"/>
        <end position="188"/>
    </location>
</feature>
<feature type="transmembrane region" description="Helical" evidence="6">
    <location>
        <begin position="306"/>
        <end position="334"/>
    </location>
</feature>
<dbReference type="SUPFAM" id="SSF103473">
    <property type="entry name" value="MFS general substrate transporter"/>
    <property type="match status" value="1"/>
</dbReference>
<organism evidence="8 9">
    <name type="scientific">Actibacterium pelagium</name>
    <dbReference type="NCBI Taxonomy" id="2029103"/>
    <lineage>
        <taxon>Bacteria</taxon>
        <taxon>Pseudomonadati</taxon>
        <taxon>Pseudomonadota</taxon>
        <taxon>Alphaproteobacteria</taxon>
        <taxon>Rhodobacterales</taxon>
        <taxon>Roseobacteraceae</taxon>
        <taxon>Actibacterium</taxon>
    </lineage>
</organism>
<dbReference type="Pfam" id="PF07690">
    <property type="entry name" value="MFS_1"/>
    <property type="match status" value="1"/>
</dbReference>
<feature type="transmembrane region" description="Helical" evidence="6">
    <location>
        <begin position="376"/>
        <end position="395"/>
    </location>
</feature>
<evidence type="ECO:0000259" key="7">
    <source>
        <dbReference type="PROSITE" id="PS50850"/>
    </source>
</evidence>
<evidence type="ECO:0000256" key="3">
    <source>
        <dbReference type="ARBA" id="ARBA00022692"/>
    </source>
</evidence>
<evidence type="ECO:0000313" key="8">
    <source>
        <dbReference type="EMBL" id="GGE43013.1"/>
    </source>
</evidence>
<keyword evidence="9" id="KW-1185">Reference proteome</keyword>
<feature type="transmembrane region" description="Helical" evidence="6">
    <location>
        <begin position="15"/>
        <end position="34"/>
    </location>
</feature>
<keyword evidence="4 6" id="KW-1133">Transmembrane helix</keyword>
<feature type="domain" description="Major facilitator superfamily (MFS) profile" evidence="7">
    <location>
        <begin position="17"/>
        <end position="399"/>
    </location>
</feature>
<gene>
    <name evidence="8" type="ORF">GCM10011517_08310</name>
</gene>
<feature type="transmembrane region" description="Helical" evidence="6">
    <location>
        <begin position="215"/>
        <end position="236"/>
    </location>
</feature>
<evidence type="ECO:0000256" key="6">
    <source>
        <dbReference type="SAM" id="Phobius"/>
    </source>
</evidence>
<feature type="transmembrane region" description="Helical" evidence="6">
    <location>
        <begin position="140"/>
        <end position="164"/>
    </location>
</feature>
<proteinExistence type="predicted"/>
<feature type="transmembrane region" description="Helical" evidence="6">
    <location>
        <begin position="115"/>
        <end position="133"/>
    </location>
</feature>
<protein>
    <recommendedName>
        <fullName evidence="7">Major facilitator superfamily (MFS) profile domain-containing protein</fullName>
    </recommendedName>
</protein>
<dbReference type="EMBL" id="BMKN01000001">
    <property type="protein sequence ID" value="GGE43013.1"/>
    <property type="molecule type" value="Genomic_DNA"/>
</dbReference>
<feature type="transmembrane region" description="Helical" evidence="6">
    <location>
        <begin position="280"/>
        <end position="300"/>
    </location>
</feature>
<evidence type="ECO:0000256" key="2">
    <source>
        <dbReference type="ARBA" id="ARBA00022475"/>
    </source>
</evidence>
<comment type="caution">
    <text evidence="8">The sequence shown here is derived from an EMBL/GenBank/DDBJ whole genome shotgun (WGS) entry which is preliminary data.</text>
</comment>
<dbReference type="AlphaFoldDB" id="A0A917EJ45"/>
<feature type="transmembrane region" description="Helical" evidence="6">
    <location>
        <begin position="248"/>
        <end position="273"/>
    </location>
</feature>
<reference evidence="8" key="1">
    <citation type="journal article" date="2014" name="Int. J. Syst. Evol. Microbiol.">
        <title>Complete genome sequence of Corynebacterium casei LMG S-19264T (=DSM 44701T), isolated from a smear-ripened cheese.</title>
        <authorList>
            <consortium name="US DOE Joint Genome Institute (JGI-PGF)"/>
            <person name="Walter F."/>
            <person name="Albersmeier A."/>
            <person name="Kalinowski J."/>
            <person name="Ruckert C."/>
        </authorList>
    </citation>
    <scope>NUCLEOTIDE SEQUENCE</scope>
    <source>
        <strain evidence="8">CGMCC 1.16012</strain>
    </source>
</reference>
<dbReference type="PANTHER" id="PTHR43124">
    <property type="entry name" value="PURINE EFFLUX PUMP PBUE"/>
    <property type="match status" value="1"/>
</dbReference>
<keyword evidence="3 6" id="KW-0812">Transmembrane</keyword>
<name>A0A917EJ45_9RHOB</name>
<evidence type="ECO:0000313" key="9">
    <source>
        <dbReference type="Proteomes" id="UP000606730"/>
    </source>
</evidence>
<dbReference type="GO" id="GO:0005886">
    <property type="term" value="C:plasma membrane"/>
    <property type="evidence" value="ECO:0007669"/>
    <property type="project" value="UniProtKB-SubCell"/>
</dbReference>
<dbReference type="InterPro" id="IPR011701">
    <property type="entry name" value="MFS"/>
</dbReference>
<dbReference type="InterPro" id="IPR050189">
    <property type="entry name" value="MFS_Efflux_Transporters"/>
</dbReference>
<feature type="transmembrane region" description="Helical" evidence="6">
    <location>
        <begin position="46"/>
        <end position="71"/>
    </location>
</feature>
<dbReference type="PROSITE" id="PS50850">
    <property type="entry name" value="MFS"/>
    <property type="match status" value="1"/>
</dbReference>
<dbReference type="InterPro" id="IPR020846">
    <property type="entry name" value="MFS_dom"/>
</dbReference>
<dbReference type="CDD" id="cd06174">
    <property type="entry name" value="MFS"/>
    <property type="match status" value="1"/>
</dbReference>
<dbReference type="Gene3D" id="1.20.1250.20">
    <property type="entry name" value="MFS general substrate transporter like domains"/>
    <property type="match status" value="1"/>
</dbReference>
<dbReference type="PANTHER" id="PTHR43124:SF3">
    <property type="entry name" value="CHLORAMPHENICOL EFFLUX PUMP RV0191"/>
    <property type="match status" value="1"/>
</dbReference>
<comment type="subcellular location">
    <subcellularLocation>
        <location evidence="1">Cell membrane</location>
        <topology evidence="1">Multi-pass membrane protein</topology>
    </subcellularLocation>
</comment>
<accession>A0A917EJ45</accession>
<evidence type="ECO:0000256" key="4">
    <source>
        <dbReference type="ARBA" id="ARBA00022989"/>
    </source>
</evidence>
<evidence type="ECO:0000256" key="1">
    <source>
        <dbReference type="ARBA" id="ARBA00004651"/>
    </source>
</evidence>
<feature type="transmembrane region" description="Helical" evidence="6">
    <location>
        <begin position="346"/>
        <end position="370"/>
    </location>
</feature>
<evidence type="ECO:0000256" key="5">
    <source>
        <dbReference type="ARBA" id="ARBA00023136"/>
    </source>
</evidence>
<keyword evidence="5 6" id="KW-0472">Membrane</keyword>